<sequence>MINRELNDTAVKMIVMSLNNLKTDIQYKKDLITVNSVQFPK</sequence>
<proteinExistence type="predicted"/>
<evidence type="ECO:0000313" key="1">
    <source>
        <dbReference type="EMBL" id="GAH44729.1"/>
    </source>
</evidence>
<comment type="caution">
    <text evidence="1">The sequence shown here is derived from an EMBL/GenBank/DDBJ whole genome shotgun (WGS) entry which is preliminary data.</text>
</comment>
<organism evidence="1">
    <name type="scientific">marine sediment metagenome</name>
    <dbReference type="NCBI Taxonomy" id="412755"/>
    <lineage>
        <taxon>unclassified sequences</taxon>
        <taxon>metagenomes</taxon>
        <taxon>ecological metagenomes</taxon>
    </lineage>
</organism>
<name>X1GSY1_9ZZZZ</name>
<reference evidence="1" key="1">
    <citation type="journal article" date="2014" name="Front. Microbiol.">
        <title>High frequency of phylogenetically diverse reductive dehalogenase-homologous genes in deep subseafloor sedimentary metagenomes.</title>
        <authorList>
            <person name="Kawai M."/>
            <person name="Futagami T."/>
            <person name="Toyoda A."/>
            <person name="Takaki Y."/>
            <person name="Nishi S."/>
            <person name="Hori S."/>
            <person name="Arai W."/>
            <person name="Tsubouchi T."/>
            <person name="Morono Y."/>
            <person name="Uchiyama I."/>
            <person name="Ito T."/>
            <person name="Fujiyama A."/>
            <person name="Inagaki F."/>
            <person name="Takami H."/>
        </authorList>
    </citation>
    <scope>NUCLEOTIDE SEQUENCE</scope>
    <source>
        <strain evidence="1">Expedition CK06-06</strain>
    </source>
</reference>
<feature type="non-terminal residue" evidence="1">
    <location>
        <position position="41"/>
    </location>
</feature>
<protein>
    <submittedName>
        <fullName evidence="1">Uncharacterized protein</fullName>
    </submittedName>
</protein>
<gene>
    <name evidence="1" type="ORF">S03H2_23397</name>
</gene>
<accession>X1GSY1</accession>
<dbReference type="AlphaFoldDB" id="X1GSY1"/>
<dbReference type="EMBL" id="BARU01012774">
    <property type="protein sequence ID" value="GAH44729.1"/>
    <property type="molecule type" value="Genomic_DNA"/>
</dbReference>